<dbReference type="Proteomes" id="UP000095287">
    <property type="component" value="Unplaced"/>
</dbReference>
<evidence type="ECO:0000313" key="1">
    <source>
        <dbReference type="Proteomes" id="UP000095287"/>
    </source>
</evidence>
<organism evidence="1 2">
    <name type="scientific">Steinernema glaseri</name>
    <dbReference type="NCBI Taxonomy" id="37863"/>
    <lineage>
        <taxon>Eukaryota</taxon>
        <taxon>Metazoa</taxon>
        <taxon>Ecdysozoa</taxon>
        <taxon>Nematoda</taxon>
        <taxon>Chromadorea</taxon>
        <taxon>Rhabditida</taxon>
        <taxon>Tylenchina</taxon>
        <taxon>Panagrolaimomorpha</taxon>
        <taxon>Strongyloidoidea</taxon>
        <taxon>Steinernematidae</taxon>
        <taxon>Steinernema</taxon>
    </lineage>
</organism>
<dbReference type="WBParaSite" id="L893_g11310.t1">
    <property type="protein sequence ID" value="L893_g11310.t1"/>
    <property type="gene ID" value="L893_g11310"/>
</dbReference>
<proteinExistence type="predicted"/>
<accession>A0A1I7Y0X4</accession>
<reference evidence="2" key="1">
    <citation type="submission" date="2016-11" db="UniProtKB">
        <authorList>
            <consortium name="WormBaseParasite"/>
        </authorList>
    </citation>
    <scope>IDENTIFICATION</scope>
</reference>
<name>A0A1I7Y0X4_9BILA</name>
<protein>
    <submittedName>
        <fullName evidence="2">Sulfotransfer_1 domain-containing protein</fullName>
    </submittedName>
</protein>
<evidence type="ECO:0000313" key="2">
    <source>
        <dbReference type="WBParaSite" id="L893_g11310.t1"/>
    </source>
</evidence>
<keyword evidence="1" id="KW-1185">Reference proteome</keyword>
<sequence length="284" mass="33008">MFCNSVYHLLEEADQKTMTTMTCLPKGSWSLTANSGKKGRDWKIYLYQNEDGTGVSMFVRHGSAKVPFDVRVDRITEIEINKEYYAKKDATKFSMESFKKDVFPLLRKMVCNCSITSRHELYVLPNFIYEQLKDLYCFKRIDIASTGEKSHQFMKNQLKNGNMISARFFGEGWPQSMEELFLPFFKSPMFRYLGVPWDLRLHFDVVSAFVDGSFDGQLRENACLTGPISFPTEDLFRKIGSSPQIKEESCTYSRYWKCGNRKITFMANSPTERIRYIHLIGGFP</sequence>
<dbReference type="AlphaFoldDB" id="A0A1I7Y0X4"/>